<dbReference type="Pfam" id="PF13460">
    <property type="entry name" value="NAD_binding_10"/>
    <property type="match status" value="1"/>
</dbReference>
<dbReference type="PANTHER" id="PTHR43162:SF1">
    <property type="entry name" value="PRESTALK A DIFFERENTIATION PROTEIN A"/>
    <property type="match status" value="1"/>
</dbReference>
<dbReference type="EMBL" id="VUOB01000058">
    <property type="protein sequence ID" value="KAA2255226.1"/>
    <property type="molecule type" value="Genomic_DNA"/>
</dbReference>
<sequence>MIVVTGATGAVGRPLVEVLSGLGAGVRAVTRAPGGVPPGGAQVVVGDPARPQTMAAALDGATALFLHPRAVGEAAEELVALAAEHGVRRVVALAAANVDDDLAAQPSRHRGDRNKEAEDAAVTSGLEWVSLRASSFALNALHAWGEQIRAGDTVRYVYGDFQESPIHERDLAEVAARALLGDDLLGERLTLTGPESLSHKEMVAIIGRTLGRTLNYAEVPPEAATQGMLRHGFPEPFVTALMSRYATHLDRPQHPPTGEVARVLGRPARTFAEWTADNAAVFGS</sequence>
<proteinExistence type="predicted"/>
<dbReference type="SUPFAM" id="SSF51735">
    <property type="entry name" value="NAD(P)-binding Rossmann-fold domains"/>
    <property type="match status" value="1"/>
</dbReference>
<name>A0A5B2WXL6_9PSEU</name>
<dbReference type="PANTHER" id="PTHR43162">
    <property type="match status" value="1"/>
</dbReference>
<dbReference type="Gene3D" id="3.90.25.10">
    <property type="entry name" value="UDP-galactose 4-epimerase, domain 1"/>
    <property type="match status" value="1"/>
</dbReference>
<dbReference type="InterPro" id="IPR051604">
    <property type="entry name" value="Ergot_Alk_Oxidoreductase"/>
</dbReference>
<organism evidence="2 3">
    <name type="scientific">Solihabitans fulvus</name>
    <dbReference type="NCBI Taxonomy" id="1892852"/>
    <lineage>
        <taxon>Bacteria</taxon>
        <taxon>Bacillati</taxon>
        <taxon>Actinomycetota</taxon>
        <taxon>Actinomycetes</taxon>
        <taxon>Pseudonocardiales</taxon>
        <taxon>Pseudonocardiaceae</taxon>
        <taxon>Solihabitans</taxon>
    </lineage>
</organism>
<dbReference type="OrthoDB" id="3207931at2"/>
<gene>
    <name evidence="2" type="ORF">F0L68_28815</name>
</gene>
<evidence type="ECO:0000259" key="1">
    <source>
        <dbReference type="Pfam" id="PF13460"/>
    </source>
</evidence>
<protein>
    <submittedName>
        <fullName evidence="2">NAD(P)H-binding protein</fullName>
    </submittedName>
</protein>
<reference evidence="2 3" key="2">
    <citation type="submission" date="2019-09" db="EMBL/GenBank/DDBJ databases">
        <authorList>
            <person name="Jin C."/>
        </authorList>
    </citation>
    <scope>NUCLEOTIDE SEQUENCE [LARGE SCALE GENOMIC DNA]</scope>
    <source>
        <strain evidence="2 3">AN110305</strain>
    </source>
</reference>
<reference evidence="2 3" key="1">
    <citation type="submission" date="2019-09" db="EMBL/GenBank/DDBJ databases">
        <title>Goodfellowia gen. nov., a new genus of the Pseudonocardineae related to Actinoalloteichus, containing Goodfellowia coeruleoviolacea gen. nov., comb. nov. gen. nov., comb. nov.</title>
        <authorList>
            <person name="Labeda D."/>
        </authorList>
    </citation>
    <scope>NUCLEOTIDE SEQUENCE [LARGE SCALE GENOMIC DNA]</scope>
    <source>
        <strain evidence="2 3">AN110305</strain>
    </source>
</reference>
<dbReference type="InterPro" id="IPR036291">
    <property type="entry name" value="NAD(P)-bd_dom_sf"/>
</dbReference>
<feature type="domain" description="NAD(P)-binding" evidence="1">
    <location>
        <begin position="6"/>
        <end position="179"/>
    </location>
</feature>
<accession>A0A5B2WXL6</accession>
<dbReference type="Proteomes" id="UP000323454">
    <property type="component" value="Unassembled WGS sequence"/>
</dbReference>
<dbReference type="InterPro" id="IPR016040">
    <property type="entry name" value="NAD(P)-bd_dom"/>
</dbReference>
<evidence type="ECO:0000313" key="3">
    <source>
        <dbReference type="Proteomes" id="UP000323454"/>
    </source>
</evidence>
<keyword evidence="3" id="KW-1185">Reference proteome</keyword>
<evidence type="ECO:0000313" key="2">
    <source>
        <dbReference type="EMBL" id="KAA2255226.1"/>
    </source>
</evidence>
<dbReference type="Gene3D" id="3.40.50.720">
    <property type="entry name" value="NAD(P)-binding Rossmann-like Domain"/>
    <property type="match status" value="1"/>
</dbReference>
<dbReference type="AlphaFoldDB" id="A0A5B2WXL6"/>
<dbReference type="RefSeq" id="WP_149852980.1">
    <property type="nucleotide sequence ID" value="NZ_VUOB01000058.1"/>
</dbReference>
<comment type="caution">
    <text evidence="2">The sequence shown here is derived from an EMBL/GenBank/DDBJ whole genome shotgun (WGS) entry which is preliminary data.</text>
</comment>